<accession>E8TKQ3</accession>
<evidence type="ECO:0008006" key="3">
    <source>
        <dbReference type="Google" id="ProtNLM"/>
    </source>
</evidence>
<dbReference type="Gene3D" id="3.20.170.20">
    <property type="entry name" value="Protein of unknown function DUF952"/>
    <property type="match status" value="1"/>
</dbReference>
<dbReference type="PANTHER" id="PTHR34129:SF1">
    <property type="entry name" value="DUF952 DOMAIN-CONTAINING PROTEIN"/>
    <property type="match status" value="1"/>
</dbReference>
<dbReference type="SUPFAM" id="SSF56399">
    <property type="entry name" value="ADP-ribosylation"/>
    <property type="match status" value="1"/>
</dbReference>
<dbReference type="PANTHER" id="PTHR34129">
    <property type="entry name" value="BLR1139 PROTEIN"/>
    <property type="match status" value="1"/>
</dbReference>
<dbReference type="InterPro" id="IPR009297">
    <property type="entry name" value="DUF952"/>
</dbReference>
<evidence type="ECO:0000313" key="2">
    <source>
        <dbReference type="Proteomes" id="UP000007471"/>
    </source>
</evidence>
<evidence type="ECO:0000313" key="1">
    <source>
        <dbReference type="EMBL" id="ADV14967.1"/>
    </source>
</evidence>
<dbReference type="HOGENOM" id="CLU_129452_0_0_5"/>
<dbReference type="PATRIC" id="fig|765698.3.peg.6452"/>
<dbReference type="Proteomes" id="UP000007471">
    <property type="component" value="Chromosome"/>
</dbReference>
<gene>
    <name evidence="1" type="ordered locus">Mesci_5960</name>
</gene>
<dbReference type="STRING" id="765698.Mesci_5960"/>
<dbReference type="Pfam" id="PF06108">
    <property type="entry name" value="DUF952"/>
    <property type="match status" value="1"/>
</dbReference>
<dbReference type="AlphaFoldDB" id="E8TKQ3"/>
<sequence length="136" mass="14897">MRFSQENRFTLFLELLYSATMSQIIYKITPQALWREAEKHGRFTGAPIDVADGFIHFSTAAQVKETAAKHFAGQTDLLLVAIDGASLGAALRYEVSRGGALFPHLYGPLGLKAVLWVRPLPLGSDGVHQFPALEGQ</sequence>
<proteinExistence type="predicted"/>
<dbReference type="OrthoDB" id="9799937at2"/>
<name>E8TKQ3_MESCW</name>
<dbReference type="KEGG" id="mci:Mesci_5960"/>
<organism evidence="1 2">
    <name type="scientific">Mesorhizobium ciceri biovar biserrulae (strain HAMBI 2942 / LMG 23838 / WSM1271)</name>
    <dbReference type="NCBI Taxonomy" id="765698"/>
    <lineage>
        <taxon>Bacteria</taxon>
        <taxon>Pseudomonadati</taxon>
        <taxon>Pseudomonadota</taxon>
        <taxon>Alphaproteobacteria</taxon>
        <taxon>Hyphomicrobiales</taxon>
        <taxon>Phyllobacteriaceae</taxon>
        <taxon>Mesorhizobium</taxon>
    </lineage>
</organism>
<dbReference type="eggNOG" id="COG3502">
    <property type="taxonomic scope" value="Bacteria"/>
</dbReference>
<protein>
    <recommendedName>
        <fullName evidence="3">Dihydroorotate dehydrogenase</fullName>
    </recommendedName>
</protein>
<reference evidence="2" key="1">
    <citation type="submission" date="2011-01" db="EMBL/GenBank/DDBJ databases">
        <title>Complete sequence of chromosome of Mesorhizobium ciceri bv. biserrulae WSM1271.</title>
        <authorList>
            <person name="Lucas S."/>
            <person name="Copeland A."/>
            <person name="Lapidus A."/>
            <person name="Cheng J.-F."/>
            <person name="Goodwin L."/>
            <person name="Pitluck S."/>
            <person name="Teshima H."/>
            <person name="Detter J.C."/>
            <person name="Han C."/>
            <person name="Tapia R."/>
            <person name="Land M."/>
            <person name="Hauser L."/>
            <person name="Kyrpides N."/>
            <person name="Ivanova N."/>
            <person name="Nandasena K."/>
            <person name="Reeve W.G."/>
            <person name="Howieson J.G."/>
            <person name="O'Hara G."/>
            <person name="Tiwari R.P."/>
            <person name="Woyke T."/>
        </authorList>
    </citation>
    <scope>NUCLEOTIDE SEQUENCE [LARGE SCALE GENOMIC DNA]</scope>
    <source>
        <strain evidence="2">HAMBI 2942 / LMG 23838 / WSM1271</strain>
    </source>
</reference>
<dbReference type="EMBL" id="CP002447">
    <property type="protein sequence ID" value="ADV14967.1"/>
    <property type="molecule type" value="Genomic_DNA"/>
</dbReference>